<reference evidence="1 2" key="1">
    <citation type="submission" date="2018-12" db="EMBL/GenBank/DDBJ databases">
        <authorList>
            <consortium name="Pathogen Informatics"/>
        </authorList>
    </citation>
    <scope>NUCLEOTIDE SEQUENCE [LARGE SCALE GENOMIC DNA]</scope>
    <source>
        <strain evidence="1 2">NCTC13635</strain>
    </source>
</reference>
<evidence type="ECO:0000313" key="2">
    <source>
        <dbReference type="Proteomes" id="UP000282433"/>
    </source>
</evidence>
<name>A0A3S4KL90_KLEPN</name>
<organism evidence="1 2">
    <name type="scientific">Klebsiella pneumoniae</name>
    <dbReference type="NCBI Taxonomy" id="573"/>
    <lineage>
        <taxon>Bacteria</taxon>
        <taxon>Pseudomonadati</taxon>
        <taxon>Pseudomonadota</taxon>
        <taxon>Gammaproteobacteria</taxon>
        <taxon>Enterobacterales</taxon>
        <taxon>Enterobacteriaceae</taxon>
        <taxon>Klebsiella/Raoultella group</taxon>
        <taxon>Klebsiella</taxon>
        <taxon>Klebsiella pneumoniae complex</taxon>
    </lineage>
</organism>
<proteinExistence type="predicted"/>
<gene>
    <name evidence="1" type="ORF">NCTC13635_06507</name>
</gene>
<protein>
    <submittedName>
        <fullName evidence="1">Uncharacterized protein</fullName>
    </submittedName>
</protein>
<sequence length="168" mass="18753">MAAAVEQYHVARLGFVQAGQQTIKVQRVVSRVVVCVFAHFQPAEVNTLLWFRPARITYPHTFHVGVFGEEVCGDTQRTGTARCLRGAGAFISDNRIAFTEQQLLGAATKFRNTIDAQIVFSRFIFQQILLCFFDAGQNGRFTGFILVNTNSEVNFFRAVIGTKQIGQT</sequence>
<dbReference type="AlphaFoldDB" id="A0A3S4KL90"/>
<dbReference type="EMBL" id="LR134162">
    <property type="protein sequence ID" value="VEB07080.1"/>
    <property type="molecule type" value="Genomic_DNA"/>
</dbReference>
<dbReference type="Proteomes" id="UP000282433">
    <property type="component" value="Chromosome"/>
</dbReference>
<accession>A0A3S4KL90</accession>
<evidence type="ECO:0000313" key="1">
    <source>
        <dbReference type="EMBL" id="VEB07080.1"/>
    </source>
</evidence>